<evidence type="ECO:0000256" key="15">
    <source>
        <dbReference type="SAM" id="Phobius"/>
    </source>
</evidence>
<dbReference type="InterPro" id="IPR003594">
    <property type="entry name" value="HATPase_dom"/>
</dbReference>
<evidence type="ECO:0000259" key="17">
    <source>
        <dbReference type="PROSITE" id="PS50885"/>
    </source>
</evidence>
<keyword evidence="13 15" id="KW-0472">Membrane</keyword>
<dbReference type="GO" id="GO:0000155">
    <property type="term" value="F:phosphorelay sensor kinase activity"/>
    <property type="evidence" value="ECO:0007669"/>
    <property type="project" value="InterPro"/>
</dbReference>
<dbReference type="InterPro" id="IPR036097">
    <property type="entry name" value="HisK_dim/P_sf"/>
</dbReference>
<evidence type="ECO:0000256" key="7">
    <source>
        <dbReference type="ARBA" id="ARBA00022692"/>
    </source>
</evidence>
<dbReference type="InterPro" id="IPR036890">
    <property type="entry name" value="HATPase_C_sf"/>
</dbReference>
<dbReference type="SUPFAM" id="SSF47384">
    <property type="entry name" value="Homodimeric domain of signal transducing histidine kinase"/>
    <property type="match status" value="1"/>
</dbReference>
<keyword evidence="14" id="KW-0175">Coiled coil</keyword>
<dbReference type="SUPFAM" id="SSF55874">
    <property type="entry name" value="ATPase domain of HSP90 chaperone/DNA topoisomerase II/histidine kinase"/>
    <property type="match status" value="1"/>
</dbReference>
<evidence type="ECO:0000256" key="8">
    <source>
        <dbReference type="ARBA" id="ARBA00022741"/>
    </source>
</evidence>
<dbReference type="Gene3D" id="3.30.565.10">
    <property type="entry name" value="Histidine kinase-like ATPase, C-terminal domain"/>
    <property type="match status" value="1"/>
</dbReference>
<dbReference type="Gene3D" id="1.10.287.130">
    <property type="match status" value="1"/>
</dbReference>
<proteinExistence type="predicted"/>
<keyword evidence="10" id="KW-0067">ATP-binding</keyword>
<dbReference type="PANTHER" id="PTHR45528">
    <property type="entry name" value="SENSOR HISTIDINE KINASE CPXA"/>
    <property type="match status" value="1"/>
</dbReference>
<gene>
    <name evidence="18" type="ORF">KDK92_08510</name>
</gene>
<evidence type="ECO:0000256" key="4">
    <source>
        <dbReference type="ARBA" id="ARBA00022475"/>
    </source>
</evidence>
<dbReference type="InterPro" id="IPR003661">
    <property type="entry name" value="HisK_dim/P_dom"/>
</dbReference>
<evidence type="ECO:0000313" key="19">
    <source>
        <dbReference type="Proteomes" id="UP001056429"/>
    </source>
</evidence>
<reference evidence="18" key="1">
    <citation type="journal article" date="2021" name="mSystems">
        <title>Bacteria and Archaea Synergistically Convert Glycine Betaine to Biogenic Methane in the Formosa Cold Seep of the South China Sea.</title>
        <authorList>
            <person name="Li L."/>
            <person name="Zhang W."/>
            <person name="Zhang S."/>
            <person name="Song L."/>
            <person name="Sun Q."/>
            <person name="Zhang H."/>
            <person name="Xiang H."/>
            <person name="Dong X."/>
        </authorList>
    </citation>
    <scope>NUCLEOTIDE SEQUENCE</scope>
    <source>
        <strain evidence="18">ZWT</strain>
    </source>
</reference>
<reference evidence="18" key="2">
    <citation type="submission" date="2021-04" db="EMBL/GenBank/DDBJ databases">
        <authorList>
            <person name="Dong X."/>
        </authorList>
    </citation>
    <scope>NUCLEOTIDE SEQUENCE</scope>
    <source>
        <strain evidence="18">ZWT</strain>
    </source>
</reference>
<dbReference type="PRINTS" id="PR00344">
    <property type="entry name" value="BCTRLSENSOR"/>
</dbReference>
<evidence type="ECO:0000313" key="18">
    <source>
        <dbReference type="EMBL" id="MCM1989779.1"/>
    </source>
</evidence>
<sequence>MHKNGNVKKTLFTNYIIFTITSLCLLIVCLLGGAFLYSSSLQKGSRDFIKVYNVMAEDIVKSDYKKINTDDLEKLNGWIEIVDEQGNVAYSSGVVQKVRMNYGPGEIYDLLVDENEKYFITSTKFEGYNGIKYRLIVRVDKKLYYEQFTEDFLYDFIASLKGSLIVFIFLFFLNIYLFSIWVGKRITNPLTILTERLRNFAKAENKKKIHYNNSVEMEFVEIADSFNYMIDEIERIEEEKKELEDSKQKLIVDISHDIKTPITTIQGYAKAIADGIVKDEEDKQKYLNIIYMKARSVTELINLLFDYVKLDHRSYELSFEKKDINELVRQVIAENYEDIIVNGFEIEVHIKDEKLLIDVDFMQMKRVISNLISNSLKYNTTGTKIIISVDDIEDSAIVRVGDTGVGIPKDIRGNIFEPFVRGSKDRASKVGGSGLGLSIVKRIVDMHDGTIELYDEVGEMKSMFQITLPKKNSK</sequence>
<feature type="domain" description="Histidine kinase" evidence="16">
    <location>
        <begin position="253"/>
        <end position="472"/>
    </location>
</feature>
<evidence type="ECO:0000256" key="1">
    <source>
        <dbReference type="ARBA" id="ARBA00000085"/>
    </source>
</evidence>
<dbReference type="Proteomes" id="UP001056429">
    <property type="component" value="Unassembled WGS sequence"/>
</dbReference>
<dbReference type="SMART" id="SM00388">
    <property type="entry name" value="HisKA"/>
    <property type="match status" value="1"/>
</dbReference>
<dbReference type="CDD" id="cd00075">
    <property type="entry name" value="HATPase"/>
    <property type="match status" value="1"/>
</dbReference>
<dbReference type="InterPro" id="IPR005467">
    <property type="entry name" value="His_kinase_dom"/>
</dbReference>
<dbReference type="InterPro" id="IPR050398">
    <property type="entry name" value="HssS/ArlS-like"/>
</dbReference>
<evidence type="ECO:0000256" key="9">
    <source>
        <dbReference type="ARBA" id="ARBA00022777"/>
    </source>
</evidence>
<dbReference type="Gene3D" id="6.10.340.10">
    <property type="match status" value="1"/>
</dbReference>
<evidence type="ECO:0000256" key="2">
    <source>
        <dbReference type="ARBA" id="ARBA00004651"/>
    </source>
</evidence>
<feature type="transmembrane region" description="Helical" evidence="15">
    <location>
        <begin position="164"/>
        <end position="183"/>
    </location>
</feature>
<evidence type="ECO:0000256" key="13">
    <source>
        <dbReference type="ARBA" id="ARBA00023136"/>
    </source>
</evidence>
<name>A0A9J6NZT6_9CLOT</name>
<comment type="caution">
    <text evidence="18">The sequence shown here is derived from an EMBL/GenBank/DDBJ whole genome shotgun (WGS) entry which is preliminary data.</text>
</comment>
<dbReference type="InterPro" id="IPR003660">
    <property type="entry name" value="HAMP_dom"/>
</dbReference>
<dbReference type="GO" id="GO:0005524">
    <property type="term" value="F:ATP binding"/>
    <property type="evidence" value="ECO:0007669"/>
    <property type="project" value="UniProtKB-KW"/>
</dbReference>
<dbReference type="PROSITE" id="PS50885">
    <property type="entry name" value="HAMP"/>
    <property type="match status" value="1"/>
</dbReference>
<evidence type="ECO:0000256" key="12">
    <source>
        <dbReference type="ARBA" id="ARBA00023012"/>
    </source>
</evidence>
<evidence type="ECO:0000256" key="14">
    <source>
        <dbReference type="SAM" id="Coils"/>
    </source>
</evidence>
<protein>
    <recommendedName>
        <fullName evidence="3">histidine kinase</fullName>
        <ecNumber evidence="3">2.7.13.3</ecNumber>
    </recommendedName>
</protein>
<comment type="subcellular location">
    <subcellularLocation>
        <location evidence="2">Cell membrane</location>
        <topology evidence="2">Multi-pass membrane protein</topology>
    </subcellularLocation>
</comment>
<keyword evidence="12" id="KW-0902">Two-component regulatory system</keyword>
<keyword evidence="11 15" id="KW-1133">Transmembrane helix</keyword>
<keyword evidence="4" id="KW-1003">Cell membrane</keyword>
<evidence type="ECO:0000256" key="5">
    <source>
        <dbReference type="ARBA" id="ARBA00022553"/>
    </source>
</evidence>
<feature type="coiled-coil region" evidence="14">
    <location>
        <begin position="226"/>
        <end position="253"/>
    </location>
</feature>
<keyword evidence="19" id="KW-1185">Reference proteome</keyword>
<feature type="domain" description="HAMP" evidence="17">
    <location>
        <begin position="184"/>
        <end position="238"/>
    </location>
</feature>
<accession>A0A9J6NZT6</accession>
<comment type="catalytic activity">
    <reaction evidence="1">
        <text>ATP + protein L-histidine = ADP + protein N-phospho-L-histidine.</text>
        <dbReference type="EC" id="2.7.13.3"/>
    </reaction>
</comment>
<keyword evidence="6" id="KW-0808">Transferase</keyword>
<dbReference type="RefSeq" id="WP_250858804.1">
    <property type="nucleotide sequence ID" value="NZ_JAGSOJ010000002.1"/>
</dbReference>
<dbReference type="FunFam" id="3.30.565.10:FF:000006">
    <property type="entry name" value="Sensor histidine kinase WalK"/>
    <property type="match status" value="1"/>
</dbReference>
<evidence type="ECO:0000256" key="11">
    <source>
        <dbReference type="ARBA" id="ARBA00022989"/>
    </source>
</evidence>
<evidence type="ECO:0000259" key="16">
    <source>
        <dbReference type="PROSITE" id="PS50109"/>
    </source>
</evidence>
<dbReference type="GO" id="GO:0005886">
    <property type="term" value="C:plasma membrane"/>
    <property type="evidence" value="ECO:0007669"/>
    <property type="project" value="UniProtKB-SubCell"/>
</dbReference>
<dbReference type="EC" id="2.7.13.3" evidence="3"/>
<dbReference type="Pfam" id="PF02518">
    <property type="entry name" value="HATPase_c"/>
    <property type="match status" value="1"/>
</dbReference>
<keyword evidence="8" id="KW-0547">Nucleotide-binding</keyword>
<dbReference type="AlphaFoldDB" id="A0A9J6NZT6"/>
<keyword evidence="5" id="KW-0597">Phosphoprotein</keyword>
<dbReference type="InterPro" id="IPR004358">
    <property type="entry name" value="Sig_transdc_His_kin-like_C"/>
</dbReference>
<keyword evidence="7 15" id="KW-0812">Transmembrane</keyword>
<organism evidence="18 19">
    <name type="scientific">Oceanirhabdus seepicola</name>
    <dbReference type="NCBI Taxonomy" id="2828781"/>
    <lineage>
        <taxon>Bacteria</taxon>
        <taxon>Bacillati</taxon>
        <taxon>Bacillota</taxon>
        <taxon>Clostridia</taxon>
        <taxon>Eubacteriales</taxon>
        <taxon>Clostridiaceae</taxon>
        <taxon>Oceanirhabdus</taxon>
    </lineage>
</organism>
<dbReference type="PROSITE" id="PS50109">
    <property type="entry name" value="HIS_KIN"/>
    <property type="match status" value="1"/>
</dbReference>
<evidence type="ECO:0000256" key="6">
    <source>
        <dbReference type="ARBA" id="ARBA00022679"/>
    </source>
</evidence>
<evidence type="ECO:0000256" key="10">
    <source>
        <dbReference type="ARBA" id="ARBA00022840"/>
    </source>
</evidence>
<dbReference type="CDD" id="cd00082">
    <property type="entry name" value="HisKA"/>
    <property type="match status" value="1"/>
</dbReference>
<evidence type="ECO:0000256" key="3">
    <source>
        <dbReference type="ARBA" id="ARBA00012438"/>
    </source>
</evidence>
<dbReference type="EMBL" id="JAGSOJ010000002">
    <property type="protein sequence ID" value="MCM1989779.1"/>
    <property type="molecule type" value="Genomic_DNA"/>
</dbReference>
<feature type="transmembrane region" description="Helical" evidence="15">
    <location>
        <begin position="12"/>
        <end position="37"/>
    </location>
</feature>
<dbReference type="Pfam" id="PF00512">
    <property type="entry name" value="HisKA"/>
    <property type="match status" value="1"/>
</dbReference>
<dbReference type="SMART" id="SM00387">
    <property type="entry name" value="HATPase_c"/>
    <property type="match status" value="1"/>
</dbReference>
<dbReference type="PANTHER" id="PTHR45528:SF1">
    <property type="entry name" value="SENSOR HISTIDINE KINASE CPXA"/>
    <property type="match status" value="1"/>
</dbReference>
<keyword evidence="9 18" id="KW-0418">Kinase</keyword>